<accession>A0A8T0TBE6</accession>
<evidence type="ECO:0000256" key="1">
    <source>
        <dbReference type="SAM" id="MobiDB-lite"/>
    </source>
</evidence>
<protein>
    <submittedName>
        <fullName evidence="2">Uncharacterized protein</fullName>
    </submittedName>
</protein>
<keyword evidence="3" id="KW-1185">Reference proteome</keyword>
<name>A0A8T0TBE6_PANVG</name>
<sequence length="137" mass="14785">MDRLNLLESRIRQLSCELDLDVGAKAGAELGLGSSSSVPPPPVEDPAWSDTAPMSEPCRDPAPAMMPAPASKPPAAAPDGGWSAVEILQRGARQLHRTKTNPPNKVKNVKEAKCACQKEKRKAERGRTSRRWFTVGC</sequence>
<dbReference type="Proteomes" id="UP000823388">
    <property type="component" value="Chromosome 4K"/>
</dbReference>
<reference evidence="2" key="1">
    <citation type="submission" date="2020-05" db="EMBL/GenBank/DDBJ databases">
        <title>WGS assembly of Panicum virgatum.</title>
        <authorList>
            <person name="Lovell J.T."/>
            <person name="Jenkins J."/>
            <person name="Shu S."/>
            <person name="Juenger T.E."/>
            <person name="Schmutz J."/>
        </authorList>
    </citation>
    <scope>NUCLEOTIDE SEQUENCE</scope>
    <source>
        <strain evidence="2">AP13</strain>
    </source>
</reference>
<feature type="region of interest" description="Disordered" evidence="1">
    <location>
        <begin position="29"/>
        <end position="80"/>
    </location>
</feature>
<organism evidence="2 3">
    <name type="scientific">Panicum virgatum</name>
    <name type="common">Blackwell switchgrass</name>
    <dbReference type="NCBI Taxonomy" id="38727"/>
    <lineage>
        <taxon>Eukaryota</taxon>
        <taxon>Viridiplantae</taxon>
        <taxon>Streptophyta</taxon>
        <taxon>Embryophyta</taxon>
        <taxon>Tracheophyta</taxon>
        <taxon>Spermatophyta</taxon>
        <taxon>Magnoliopsida</taxon>
        <taxon>Liliopsida</taxon>
        <taxon>Poales</taxon>
        <taxon>Poaceae</taxon>
        <taxon>PACMAD clade</taxon>
        <taxon>Panicoideae</taxon>
        <taxon>Panicodae</taxon>
        <taxon>Paniceae</taxon>
        <taxon>Panicinae</taxon>
        <taxon>Panicum</taxon>
        <taxon>Panicum sect. Hiantes</taxon>
    </lineage>
</organism>
<feature type="compositionally biased region" description="Pro residues" evidence="1">
    <location>
        <begin position="64"/>
        <end position="76"/>
    </location>
</feature>
<evidence type="ECO:0000313" key="3">
    <source>
        <dbReference type="Proteomes" id="UP000823388"/>
    </source>
</evidence>
<comment type="caution">
    <text evidence="2">The sequence shown here is derived from an EMBL/GenBank/DDBJ whole genome shotgun (WGS) entry which is preliminary data.</text>
</comment>
<gene>
    <name evidence="2" type="ORF">PVAP13_4KG055438</name>
</gene>
<evidence type="ECO:0000313" key="2">
    <source>
        <dbReference type="EMBL" id="KAG2609092.1"/>
    </source>
</evidence>
<proteinExistence type="predicted"/>
<dbReference type="AlphaFoldDB" id="A0A8T0TBE6"/>
<dbReference type="EMBL" id="CM029043">
    <property type="protein sequence ID" value="KAG2609092.1"/>
    <property type="molecule type" value="Genomic_DNA"/>
</dbReference>